<name>A0A917CGS8_9GAMM</name>
<evidence type="ECO:0000313" key="3">
    <source>
        <dbReference type="EMBL" id="GGF88024.1"/>
    </source>
</evidence>
<evidence type="ECO:0000313" key="4">
    <source>
        <dbReference type="Proteomes" id="UP000605253"/>
    </source>
</evidence>
<comment type="caution">
    <text evidence="3">The sequence shown here is derived from an EMBL/GenBank/DDBJ whole genome shotgun (WGS) entry which is preliminary data.</text>
</comment>
<feature type="compositionally biased region" description="Basic residues" evidence="1">
    <location>
        <begin position="56"/>
        <end position="67"/>
    </location>
</feature>
<dbReference type="Proteomes" id="UP000605253">
    <property type="component" value="Unassembled WGS sequence"/>
</dbReference>
<feature type="signal peptide" evidence="2">
    <location>
        <begin position="1"/>
        <end position="21"/>
    </location>
</feature>
<reference evidence="3" key="2">
    <citation type="submission" date="2020-09" db="EMBL/GenBank/DDBJ databases">
        <authorList>
            <person name="Sun Q."/>
            <person name="Zhou Y."/>
        </authorList>
    </citation>
    <scope>NUCLEOTIDE SEQUENCE</scope>
    <source>
        <strain evidence="3">CGMCC 1.12181</strain>
    </source>
</reference>
<feature type="chain" id="PRO_5037986438" evidence="2">
    <location>
        <begin position="22"/>
        <end position="203"/>
    </location>
</feature>
<keyword evidence="4" id="KW-1185">Reference proteome</keyword>
<proteinExistence type="predicted"/>
<dbReference type="AlphaFoldDB" id="A0A917CGS8"/>
<organism evidence="3 4">
    <name type="scientific">Marinicella pacifica</name>
    <dbReference type="NCBI Taxonomy" id="1171543"/>
    <lineage>
        <taxon>Bacteria</taxon>
        <taxon>Pseudomonadati</taxon>
        <taxon>Pseudomonadota</taxon>
        <taxon>Gammaproteobacteria</taxon>
        <taxon>Lysobacterales</taxon>
        <taxon>Marinicellaceae</taxon>
        <taxon>Marinicella</taxon>
    </lineage>
</organism>
<protein>
    <submittedName>
        <fullName evidence="3">Uncharacterized protein</fullName>
    </submittedName>
</protein>
<reference evidence="3" key="1">
    <citation type="journal article" date="2014" name="Int. J. Syst. Evol. Microbiol.">
        <title>Complete genome sequence of Corynebacterium casei LMG S-19264T (=DSM 44701T), isolated from a smear-ripened cheese.</title>
        <authorList>
            <consortium name="US DOE Joint Genome Institute (JGI-PGF)"/>
            <person name="Walter F."/>
            <person name="Albersmeier A."/>
            <person name="Kalinowski J."/>
            <person name="Ruckert C."/>
        </authorList>
    </citation>
    <scope>NUCLEOTIDE SEQUENCE</scope>
    <source>
        <strain evidence="3">CGMCC 1.12181</strain>
    </source>
</reference>
<accession>A0A917CGS8</accession>
<dbReference type="RefSeq" id="WP_188364241.1">
    <property type="nucleotide sequence ID" value="NZ_BAABJF010000032.1"/>
</dbReference>
<keyword evidence="2" id="KW-0732">Signal</keyword>
<evidence type="ECO:0000256" key="2">
    <source>
        <dbReference type="SAM" id="SignalP"/>
    </source>
</evidence>
<sequence>MKKLTMISVLTLIGLSLSVSAGRYDNRQSVNRDARNAVKGIHDQNRHAQRPNSNKLYKKHGHNKHRSYGQSGYNHDYRGNRHFDDSYVVTKPNYSHSYDRKHHRSYSYGDWRHDSHRYRQQWRHYGHTFYHYKPYRYDRYRYRPVRGLGHYYERVGYGYGHWHEGYWCDVYHEPSFYVSYYSHYPYHNGWRVGDGDFGIWFRF</sequence>
<gene>
    <name evidence="3" type="ORF">GCM10011365_06480</name>
</gene>
<dbReference type="EMBL" id="BMEO01000002">
    <property type="protein sequence ID" value="GGF88024.1"/>
    <property type="molecule type" value="Genomic_DNA"/>
</dbReference>
<evidence type="ECO:0000256" key="1">
    <source>
        <dbReference type="SAM" id="MobiDB-lite"/>
    </source>
</evidence>
<feature type="region of interest" description="Disordered" evidence="1">
    <location>
        <begin position="41"/>
        <end position="73"/>
    </location>
</feature>